<evidence type="ECO:0000313" key="2">
    <source>
        <dbReference type="EMBL" id="CAC5378886.1"/>
    </source>
</evidence>
<dbReference type="OrthoDB" id="6092908at2759"/>
<organism evidence="2 3">
    <name type="scientific">Mytilus coruscus</name>
    <name type="common">Sea mussel</name>
    <dbReference type="NCBI Taxonomy" id="42192"/>
    <lineage>
        <taxon>Eukaryota</taxon>
        <taxon>Metazoa</taxon>
        <taxon>Spiralia</taxon>
        <taxon>Lophotrochozoa</taxon>
        <taxon>Mollusca</taxon>
        <taxon>Bivalvia</taxon>
        <taxon>Autobranchia</taxon>
        <taxon>Pteriomorphia</taxon>
        <taxon>Mytilida</taxon>
        <taxon>Mytiloidea</taxon>
        <taxon>Mytilidae</taxon>
        <taxon>Mytilinae</taxon>
        <taxon>Mytilus</taxon>
    </lineage>
</organism>
<evidence type="ECO:0000256" key="1">
    <source>
        <dbReference type="SAM" id="MobiDB-lite"/>
    </source>
</evidence>
<gene>
    <name evidence="2" type="ORF">MCOR_15019</name>
</gene>
<feature type="region of interest" description="Disordered" evidence="1">
    <location>
        <begin position="109"/>
        <end position="130"/>
    </location>
</feature>
<keyword evidence="3" id="KW-1185">Reference proteome</keyword>
<reference evidence="2 3" key="1">
    <citation type="submission" date="2020-06" db="EMBL/GenBank/DDBJ databases">
        <authorList>
            <person name="Li R."/>
            <person name="Bekaert M."/>
        </authorList>
    </citation>
    <scope>NUCLEOTIDE SEQUENCE [LARGE SCALE GENOMIC DNA]</scope>
    <source>
        <strain evidence="3">wild</strain>
    </source>
</reference>
<feature type="compositionally biased region" description="Low complexity" evidence="1">
    <location>
        <begin position="109"/>
        <end position="126"/>
    </location>
</feature>
<evidence type="ECO:0000313" key="3">
    <source>
        <dbReference type="Proteomes" id="UP000507470"/>
    </source>
</evidence>
<name>A0A6J8B5L9_MYTCO</name>
<accession>A0A6J8B5L9</accession>
<dbReference type="Proteomes" id="UP000507470">
    <property type="component" value="Unassembled WGS sequence"/>
</dbReference>
<dbReference type="AlphaFoldDB" id="A0A6J8B5L9"/>
<protein>
    <submittedName>
        <fullName evidence="2">Uncharacterized protein</fullName>
    </submittedName>
</protein>
<dbReference type="EMBL" id="CACVKT020002616">
    <property type="protein sequence ID" value="CAC5378886.1"/>
    <property type="molecule type" value="Genomic_DNA"/>
</dbReference>
<sequence>MNFGIEHLYHDADISSNFTSLDAKEKMRTRQAHAREEKQLKRFNTTLQRAHTVLIKRQDWEKNNIQQELHIIKLKTPSLDKGLKKEEEAELIKRTRKLPAITKSSNSLVKSNFSDSSSNGSTTHRSNSFRRHGTITSVDLRYSAEVNFMSSVETNPPIEVVTVYMKKADVVTRNLHRLYKRKQERNSYIKEAVKIIRQNNSVLLDEANVYTRNKELLKDLELYKQKQRSSSEKTTDREIRDIDEASTSVSFEANNKDDNSINKEGNIVNKKGNIISKEGNIVNKKGNIKNKEGNIQNAERNVNSDQVIIEDSTISSEVVSYDIRDDITVLPDVEPASSVVANPSESDSDIDDKNAKWTDIFKIPEMWKVFDGRKKVKQITKPPPPALVTLRGKLRKTLLR</sequence>
<proteinExistence type="predicted"/>